<dbReference type="Gene3D" id="2.60.40.2060">
    <property type="match status" value="1"/>
</dbReference>
<reference evidence="4" key="1">
    <citation type="submission" date="2023-01" db="EMBL/GenBank/DDBJ databases">
        <title>Exploring GABA producing Bacteroides strains toward improving mental health.</title>
        <authorList>
            <person name="Yousuf B."/>
            <person name="Bouhlel N.E."/>
            <person name="Mottawea W."/>
            <person name="Hammami R."/>
        </authorList>
    </citation>
    <scope>NUCLEOTIDE SEQUENCE</scope>
    <source>
        <strain evidence="4">UO.H1047</strain>
    </source>
</reference>
<gene>
    <name evidence="4" type="ORF">PQG89_02125</name>
</gene>
<keyword evidence="1" id="KW-0732">Signal</keyword>
<dbReference type="Gene3D" id="2.60.40.1120">
    <property type="entry name" value="Carboxypeptidase-like, regulatory domain"/>
    <property type="match status" value="1"/>
</dbReference>
<evidence type="ECO:0000313" key="5">
    <source>
        <dbReference type="Proteomes" id="UP001213646"/>
    </source>
</evidence>
<evidence type="ECO:0000256" key="1">
    <source>
        <dbReference type="SAM" id="SignalP"/>
    </source>
</evidence>
<evidence type="ECO:0000259" key="2">
    <source>
        <dbReference type="Pfam" id="PF12866"/>
    </source>
</evidence>
<feature type="chain" id="PRO_5043465030" evidence="1">
    <location>
        <begin position="22"/>
        <end position="231"/>
    </location>
</feature>
<feature type="signal peptide" evidence="1">
    <location>
        <begin position="1"/>
        <end position="21"/>
    </location>
</feature>
<organism evidence="4 5">
    <name type="scientific">Parabacteroides johnsonii</name>
    <dbReference type="NCBI Taxonomy" id="387661"/>
    <lineage>
        <taxon>Bacteria</taxon>
        <taxon>Pseudomonadati</taxon>
        <taxon>Bacteroidota</taxon>
        <taxon>Bacteroidia</taxon>
        <taxon>Bacteroidales</taxon>
        <taxon>Tannerellaceae</taxon>
        <taxon>Parabacteroides</taxon>
    </lineage>
</organism>
<dbReference type="InterPro" id="IPR041186">
    <property type="entry name" value="DUF3823_C"/>
</dbReference>
<dbReference type="Pfam" id="PF18003">
    <property type="entry name" value="DUF3823_C"/>
    <property type="match status" value="1"/>
</dbReference>
<dbReference type="EMBL" id="JAQPYX010000017">
    <property type="protein sequence ID" value="MDC7148228.1"/>
    <property type="molecule type" value="Genomic_DNA"/>
</dbReference>
<accession>A0AAW6I4F8</accession>
<dbReference type="RefSeq" id="WP_229090752.1">
    <property type="nucleotide sequence ID" value="NZ_CABJAU010000001.1"/>
</dbReference>
<comment type="caution">
    <text evidence="4">The sequence shown here is derived from an EMBL/GenBank/DDBJ whole genome shotgun (WGS) entry which is preliminary data.</text>
</comment>
<dbReference type="Proteomes" id="UP001213646">
    <property type="component" value="Unassembled WGS sequence"/>
</dbReference>
<dbReference type="AlphaFoldDB" id="A0AAW6I4F8"/>
<proteinExistence type="predicted"/>
<name>A0AAW6I4F8_9BACT</name>
<dbReference type="Pfam" id="PF12866">
    <property type="entry name" value="DUF3823"/>
    <property type="match status" value="1"/>
</dbReference>
<feature type="domain" description="DUF3823" evidence="3">
    <location>
        <begin position="125"/>
        <end position="225"/>
    </location>
</feature>
<evidence type="ECO:0000313" key="4">
    <source>
        <dbReference type="EMBL" id="MDC7148228.1"/>
    </source>
</evidence>
<sequence length="231" mass="25341">MKKISLLLMAVCSLCFTSCLSDLDNYESPNGGIKGQILDAETNEPIPLPVQGSTGVIINMFEQNTDATQSVDFYAKMDGSYENAKLFNCDYKIVVNGPFVSPCEEFVTIKGQTTLDLKATPYARINASAQVTGKKITITYKVNPTSSNFNVSEVYGYWNFAPGVDNGNANQAGKQTVKEQEGTIVFDLENDKTYQDNLYKIQANGNKIYVRVGAKTEGAVNYSTIIETIVQ</sequence>
<evidence type="ECO:0000259" key="3">
    <source>
        <dbReference type="Pfam" id="PF18003"/>
    </source>
</evidence>
<dbReference type="InterPro" id="IPR024278">
    <property type="entry name" value="DUF3823_N"/>
</dbReference>
<feature type="domain" description="DUF3823" evidence="2">
    <location>
        <begin position="33"/>
        <end position="118"/>
    </location>
</feature>
<protein>
    <submittedName>
        <fullName evidence="4">DUF3823 domain-containing protein</fullName>
    </submittedName>
</protein>